<reference evidence="1 2" key="1">
    <citation type="submission" date="2018-08" db="EMBL/GenBank/DDBJ databases">
        <authorList>
            <person name="Laetsch R D."/>
            <person name="Stevens L."/>
            <person name="Kumar S."/>
            <person name="Blaxter L. M."/>
        </authorList>
    </citation>
    <scope>NUCLEOTIDE SEQUENCE [LARGE SCALE GENOMIC DNA]</scope>
</reference>
<organism evidence="1 2">
    <name type="scientific">Litomosoides sigmodontis</name>
    <name type="common">Filarial nematode worm</name>
    <dbReference type="NCBI Taxonomy" id="42156"/>
    <lineage>
        <taxon>Eukaryota</taxon>
        <taxon>Metazoa</taxon>
        <taxon>Ecdysozoa</taxon>
        <taxon>Nematoda</taxon>
        <taxon>Chromadorea</taxon>
        <taxon>Rhabditida</taxon>
        <taxon>Spirurina</taxon>
        <taxon>Spiruromorpha</taxon>
        <taxon>Filarioidea</taxon>
        <taxon>Onchocercidae</taxon>
        <taxon>Litomosoides</taxon>
    </lineage>
</organism>
<keyword evidence="2" id="KW-1185">Reference proteome</keyword>
<name>A0A3P6TUL9_LITSI</name>
<accession>A0A3P6TUL9</accession>
<sequence>MRFDGINDNVEESRDLILYNPQAPFPIIPQLWYTPQPFVPYYFTSPPLPQCSPFIPYLPYYSNATVS</sequence>
<dbReference type="AlphaFoldDB" id="A0A3P6TUL9"/>
<protein>
    <submittedName>
        <fullName evidence="1">Uncharacterized protein</fullName>
    </submittedName>
</protein>
<evidence type="ECO:0000313" key="2">
    <source>
        <dbReference type="Proteomes" id="UP000277928"/>
    </source>
</evidence>
<evidence type="ECO:0000313" key="1">
    <source>
        <dbReference type="EMBL" id="VDK67911.1"/>
    </source>
</evidence>
<dbReference type="EMBL" id="UYRX01000005">
    <property type="protein sequence ID" value="VDK67911.1"/>
    <property type="molecule type" value="Genomic_DNA"/>
</dbReference>
<dbReference type="Proteomes" id="UP000277928">
    <property type="component" value="Unassembled WGS sequence"/>
</dbReference>
<gene>
    <name evidence="1" type="ORF">NLS_LOCUS246</name>
</gene>
<proteinExistence type="predicted"/>
<dbReference type="OrthoDB" id="5819709at2759"/>